<keyword evidence="4 5" id="KW-0539">Nucleus</keyword>
<feature type="DNA-binding region" description="Homeobox" evidence="5">
    <location>
        <begin position="68"/>
        <end position="155"/>
    </location>
</feature>
<dbReference type="GO" id="GO:0000981">
    <property type="term" value="F:DNA-binding transcription factor activity, RNA polymerase II-specific"/>
    <property type="evidence" value="ECO:0007669"/>
    <property type="project" value="TreeGrafter"/>
</dbReference>
<dbReference type="Pfam" id="PF00046">
    <property type="entry name" value="Homeodomain"/>
    <property type="match status" value="1"/>
</dbReference>
<dbReference type="SMART" id="SM00389">
    <property type="entry name" value="HOX"/>
    <property type="match status" value="1"/>
</dbReference>
<evidence type="ECO:0000256" key="6">
    <source>
        <dbReference type="RuleBase" id="RU000682"/>
    </source>
</evidence>
<comment type="caution">
    <text evidence="9">The sequence shown here is derived from an EMBL/GenBank/DDBJ whole genome shotgun (WGS) entry which is preliminary data.</text>
</comment>
<dbReference type="CDD" id="cd00086">
    <property type="entry name" value="homeodomain"/>
    <property type="match status" value="1"/>
</dbReference>
<evidence type="ECO:0000313" key="10">
    <source>
        <dbReference type="Proteomes" id="UP001214576"/>
    </source>
</evidence>
<protein>
    <recommendedName>
        <fullName evidence="8">Homeobox domain-containing protein</fullName>
    </recommendedName>
</protein>
<keyword evidence="2 5" id="KW-0238">DNA-binding</keyword>
<evidence type="ECO:0000256" key="7">
    <source>
        <dbReference type="SAM" id="MobiDB-lite"/>
    </source>
</evidence>
<organism evidence="9 10">
    <name type="scientific">Ovis ammon polii</name>
    <dbReference type="NCBI Taxonomy" id="230172"/>
    <lineage>
        <taxon>Eukaryota</taxon>
        <taxon>Metazoa</taxon>
        <taxon>Chordata</taxon>
        <taxon>Craniata</taxon>
        <taxon>Vertebrata</taxon>
        <taxon>Euteleostomi</taxon>
        <taxon>Mammalia</taxon>
        <taxon>Eutheria</taxon>
        <taxon>Laurasiatheria</taxon>
        <taxon>Artiodactyla</taxon>
        <taxon>Ruminantia</taxon>
        <taxon>Pecora</taxon>
        <taxon>Bovidae</taxon>
        <taxon>Caprinae</taxon>
        <taxon>Ovis</taxon>
    </lineage>
</organism>
<dbReference type="InterPro" id="IPR001356">
    <property type="entry name" value="HD"/>
</dbReference>
<comment type="subcellular location">
    <subcellularLocation>
        <location evidence="1 5 6">Nucleus</location>
    </subcellularLocation>
</comment>
<dbReference type="PANTHER" id="PTHR46123">
    <property type="entry name" value="MIX-TYPE HOMEOBOX GENE 1-RELATED"/>
    <property type="match status" value="1"/>
</dbReference>
<dbReference type="EMBL" id="JAKZEL010000007">
    <property type="protein sequence ID" value="KAI4542479.1"/>
    <property type="molecule type" value="Genomic_DNA"/>
</dbReference>
<dbReference type="Gene3D" id="1.10.10.60">
    <property type="entry name" value="Homeodomain-like"/>
    <property type="match status" value="1"/>
</dbReference>
<dbReference type="InterPro" id="IPR009057">
    <property type="entry name" value="Homeodomain-like_sf"/>
</dbReference>
<feature type="compositionally biased region" description="Polar residues" evidence="7">
    <location>
        <begin position="311"/>
        <end position="322"/>
    </location>
</feature>
<evidence type="ECO:0000313" key="9">
    <source>
        <dbReference type="EMBL" id="KAI4542479.1"/>
    </source>
</evidence>
<dbReference type="Proteomes" id="UP001214576">
    <property type="component" value="Unassembled WGS sequence"/>
</dbReference>
<sequence>MSSSEGGGYILVGVLTDTSGHSQASVWTCALRCHYNLYGRCPKNCLGCIDVFGIELLSGPVPESKEGQRRRRTKYDKNQYKVLFEAFKSDAYPDINARMALAEQIKVPESRIQGLPSGWAYKEVTVVFLEGKGEAWQNWTRVWFQNRRARDPRKNTRKKKARPLVPEPIHGRVGAPVPRPSQGGLCAPNCPCQQCLLAAQRNASLFSSKPGNASDQAGFGGYVGNLSMNMASHNLPSAADEPSGDLRCSFSSSFSLHHFSSGFNPEDLTASQQSSPHLEAGCAETYVGAPEQLLAQGDETPQGYEQRPPSGEQQPWWSSQPSPEMKPEMEFEQSSSQSLETAVPPWSCWSLPQPPLPQELCSHPASSEPFPKKAAANIRRLYHPYL</sequence>
<proteinExistence type="predicted"/>
<feature type="region of interest" description="Disordered" evidence="7">
    <location>
        <begin position="299"/>
        <end position="339"/>
    </location>
</feature>
<dbReference type="GO" id="GO:0000977">
    <property type="term" value="F:RNA polymerase II transcription regulatory region sequence-specific DNA binding"/>
    <property type="evidence" value="ECO:0007669"/>
    <property type="project" value="TreeGrafter"/>
</dbReference>
<accession>A0AAD4UDZ2</accession>
<keyword evidence="3 5" id="KW-0371">Homeobox</keyword>
<dbReference type="GO" id="GO:0005634">
    <property type="term" value="C:nucleus"/>
    <property type="evidence" value="ECO:0007669"/>
    <property type="project" value="UniProtKB-SubCell"/>
</dbReference>
<dbReference type="InterPro" id="IPR051306">
    <property type="entry name" value="Homeobox_regulator"/>
</dbReference>
<evidence type="ECO:0000256" key="1">
    <source>
        <dbReference type="ARBA" id="ARBA00004123"/>
    </source>
</evidence>
<dbReference type="PROSITE" id="PS50071">
    <property type="entry name" value="HOMEOBOX_2"/>
    <property type="match status" value="1"/>
</dbReference>
<dbReference type="SUPFAM" id="SSF46689">
    <property type="entry name" value="Homeodomain-like"/>
    <property type="match status" value="1"/>
</dbReference>
<reference evidence="9" key="1">
    <citation type="submission" date="2022-03" db="EMBL/GenBank/DDBJ databases">
        <title>Genomic analyses of argali, domestic sheep and their hybrids provide insights into chromosomal evolution, heterosis and genetic basis of agronomic traits.</title>
        <authorList>
            <person name="Li M."/>
        </authorList>
    </citation>
    <scope>NUCLEOTIDE SEQUENCE</scope>
    <source>
        <strain evidence="9">CAU-MHL-2022a</strain>
        <tissue evidence="9">Skin</tissue>
    </source>
</reference>
<name>A0AAD4UDZ2_OVIAM</name>
<dbReference type="AlphaFoldDB" id="A0AAD4UDZ2"/>
<feature type="domain" description="Homeobox" evidence="8">
    <location>
        <begin position="66"/>
        <end position="154"/>
    </location>
</feature>
<evidence type="ECO:0000256" key="3">
    <source>
        <dbReference type="ARBA" id="ARBA00023155"/>
    </source>
</evidence>
<evidence type="ECO:0000259" key="8">
    <source>
        <dbReference type="PROSITE" id="PS50071"/>
    </source>
</evidence>
<keyword evidence="10" id="KW-1185">Reference proteome</keyword>
<evidence type="ECO:0000256" key="4">
    <source>
        <dbReference type="ARBA" id="ARBA00023242"/>
    </source>
</evidence>
<dbReference type="PANTHER" id="PTHR46123:SF3">
    <property type="entry name" value="DOUBLE HOMEOBOX PROTEIN 1-RELATED"/>
    <property type="match status" value="1"/>
</dbReference>
<evidence type="ECO:0000256" key="5">
    <source>
        <dbReference type="PROSITE-ProRule" id="PRU00108"/>
    </source>
</evidence>
<evidence type="ECO:0000256" key="2">
    <source>
        <dbReference type="ARBA" id="ARBA00023125"/>
    </source>
</evidence>
<gene>
    <name evidence="9" type="ORF">MG293_007858</name>
</gene>